<dbReference type="Gene3D" id="3.40.710.10">
    <property type="entry name" value="DD-peptidase/beta-lactamase superfamily"/>
    <property type="match status" value="1"/>
</dbReference>
<dbReference type="PANTHER" id="PTHR43283">
    <property type="entry name" value="BETA-LACTAMASE-RELATED"/>
    <property type="match status" value="1"/>
</dbReference>
<name>A0A6J7VQM9_9ZZZZ</name>
<accession>A0A6J7VQM9</accession>
<dbReference type="SUPFAM" id="SSF56601">
    <property type="entry name" value="beta-lactamase/transpeptidase-like"/>
    <property type="match status" value="1"/>
</dbReference>
<gene>
    <name evidence="2" type="ORF">UFOPK4410_00496</name>
</gene>
<proteinExistence type="predicted"/>
<dbReference type="InterPro" id="IPR050789">
    <property type="entry name" value="Diverse_Enzym_Activities"/>
</dbReference>
<evidence type="ECO:0000259" key="1">
    <source>
        <dbReference type="Pfam" id="PF00144"/>
    </source>
</evidence>
<sequence>MPRTICPMYIRENLSEKRVAFVLNKAGNQFDSSDINLDNWKDFPYSAHTFQNVAELIPVHEINGPGSALMPQDLDSTILTASYEIAGQMQTGTDFLRDSYTDALLIVKSGTIVAEYFANDMNLRAPHLTFSVSKSITGIIAGIVLKKYGISSDVKVSTIIDGTNSGAYADATIRNLLDMSVSLDFDESYASKEGVYARYRQAMLWMSREEGSEYSEEDLEKFILSLPKAQDEHGYRFSYKSPNADLLGLVVQKIAGQPLAELISQELWQPLECGPATITIDRKEMARTAGGLSCSISDLALVGELMRRGGIQNGKSLLDPMWVIDTFANGDVQAWERGEFYTSFPHGAYRNQWYSIGEGELCAIGIHGQWIYINTVKEIVITKFSCQPTADDDELDRKSLDFFRGVAQRA</sequence>
<dbReference type="AlphaFoldDB" id="A0A6J7VQM9"/>
<protein>
    <submittedName>
        <fullName evidence="2">Unannotated protein</fullName>
    </submittedName>
</protein>
<reference evidence="2" key="1">
    <citation type="submission" date="2020-05" db="EMBL/GenBank/DDBJ databases">
        <authorList>
            <person name="Chiriac C."/>
            <person name="Salcher M."/>
            <person name="Ghai R."/>
            <person name="Kavagutti S V."/>
        </authorList>
    </citation>
    <scope>NUCLEOTIDE SEQUENCE</scope>
</reference>
<evidence type="ECO:0000313" key="2">
    <source>
        <dbReference type="EMBL" id="CAB5110415.1"/>
    </source>
</evidence>
<dbReference type="Pfam" id="PF00144">
    <property type="entry name" value="Beta-lactamase"/>
    <property type="match status" value="1"/>
</dbReference>
<dbReference type="PANTHER" id="PTHR43283:SF7">
    <property type="entry name" value="BETA-LACTAMASE-RELATED DOMAIN-CONTAINING PROTEIN"/>
    <property type="match status" value="1"/>
</dbReference>
<dbReference type="EMBL" id="CAFBRV010000032">
    <property type="protein sequence ID" value="CAB5110415.1"/>
    <property type="molecule type" value="Genomic_DNA"/>
</dbReference>
<feature type="domain" description="Beta-lactamase-related" evidence="1">
    <location>
        <begin position="103"/>
        <end position="395"/>
    </location>
</feature>
<dbReference type="InterPro" id="IPR001466">
    <property type="entry name" value="Beta-lactam-related"/>
</dbReference>
<organism evidence="2">
    <name type="scientific">freshwater metagenome</name>
    <dbReference type="NCBI Taxonomy" id="449393"/>
    <lineage>
        <taxon>unclassified sequences</taxon>
        <taxon>metagenomes</taxon>
        <taxon>ecological metagenomes</taxon>
    </lineage>
</organism>
<dbReference type="InterPro" id="IPR012338">
    <property type="entry name" value="Beta-lactam/transpept-like"/>
</dbReference>